<sequence>MIYFYQQYCAGVTPKIALENAQTWLKDVNNQELGIWLTKLLKYGKSKKVNGDILRSIEDEINKHNERNFNSKPYEESYYWLGFIVHQL</sequence>
<reference evidence="1" key="1">
    <citation type="submission" date="2004-02" db="EMBL/GenBank/DDBJ databases">
        <authorList>
            <consortium name="DOE Joint Genome Institute"/>
        </authorList>
    </citation>
    <scope>NUCLEOTIDE SEQUENCE [LARGE SCALE GENOMIC DNA]</scope>
    <source>
        <strain evidence="1">WH 8501</strain>
    </source>
</reference>
<reference evidence="1" key="3">
    <citation type="submission" date="2016-12" db="EMBL/GenBank/DDBJ databases">
        <title>Annotation of the draft genome assembly of Crocosphaera watsonii WH 8501.</title>
        <authorList>
            <consortium name="US DOE Joint Genome Institute (JGI-ORNL)"/>
            <person name="Larimer F."/>
            <person name="Land M."/>
        </authorList>
    </citation>
    <scope>NUCLEOTIDE SEQUENCE</scope>
    <source>
        <strain evidence="1">WH 8501</strain>
    </source>
</reference>
<reference evidence="1" key="2">
    <citation type="submission" date="2005-06" db="EMBL/GenBank/DDBJ databases">
        <title>Sequencing of the draft genome and assembly of Crocosphaera watsonii WH 8501.</title>
        <authorList>
            <consortium name="US DOE Joint Genome Institute (JGI-PGF)"/>
            <person name="Copeland A."/>
            <person name="Lucas S."/>
            <person name="Lapidus A."/>
            <person name="Barry K."/>
            <person name="Detter C."/>
            <person name="Glavina T."/>
            <person name="Hammon N."/>
            <person name="Israni S."/>
            <person name="Pitluck S."/>
            <person name="Richardson P."/>
        </authorList>
    </citation>
    <scope>NUCLEOTIDE SEQUENCE [LARGE SCALE GENOMIC DNA]</scope>
    <source>
        <strain evidence="1">WH 8501</strain>
    </source>
</reference>
<name>Q4C5U5_CROWT</name>
<gene>
    <name evidence="1" type="ORF">CwatDRAFT_4772</name>
</gene>
<evidence type="ECO:0008006" key="3">
    <source>
        <dbReference type="Google" id="ProtNLM"/>
    </source>
</evidence>
<keyword evidence="2" id="KW-1185">Reference proteome</keyword>
<proteinExistence type="predicted"/>
<comment type="caution">
    <text evidence="1">The sequence shown here is derived from an EMBL/GenBank/DDBJ whole genome shotgun (WGS) entry which is preliminary data.</text>
</comment>
<dbReference type="EMBL" id="AADV02000004">
    <property type="protein sequence ID" value="EAM51618.1"/>
    <property type="molecule type" value="Genomic_DNA"/>
</dbReference>
<organism evidence="1 2">
    <name type="scientific">Crocosphaera watsonii WH 8501</name>
    <dbReference type="NCBI Taxonomy" id="165597"/>
    <lineage>
        <taxon>Bacteria</taxon>
        <taxon>Bacillati</taxon>
        <taxon>Cyanobacteriota</taxon>
        <taxon>Cyanophyceae</taxon>
        <taxon>Oscillatoriophycideae</taxon>
        <taxon>Chroococcales</taxon>
        <taxon>Aphanothecaceae</taxon>
        <taxon>Crocosphaera</taxon>
    </lineage>
</organism>
<dbReference type="KEGG" id="cwa:CwatDRAFT_4772"/>
<evidence type="ECO:0000313" key="1">
    <source>
        <dbReference type="EMBL" id="EAM51618.1"/>
    </source>
</evidence>
<evidence type="ECO:0000313" key="2">
    <source>
        <dbReference type="Proteomes" id="UP000003922"/>
    </source>
</evidence>
<dbReference type="Proteomes" id="UP000003922">
    <property type="component" value="Unassembled WGS sequence"/>
</dbReference>
<protein>
    <recommendedName>
        <fullName evidence="3">CHAT domain-containing protein</fullName>
    </recommendedName>
</protein>
<dbReference type="AlphaFoldDB" id="Q4C5U5"/>
<accession>Q4C5U5</accession>